<dbReference type="PROSITE" id="PS50268">
    <property type="entry name" value="CADHERIN_2"/>
    <property type="match status" value="1"/>
</dbReference>
<keyword evidence="1" id="KW-0812">Transmembrane</keyword>
<dbReference type="SUPFAM" id="SSF49313">
    <property type="entry name" value="Cadherin-like"/>
    <property type="match status" value="2"/>
</dbReference>
<keyword evidence="6" id="KW-1185">Reference proteome</keyword>
<dbReference type="PANTHER" id="PTHR24026">
    <property type="entry name" value="FAT ATYPICAL CADHERIN-RELATED"/>
    <property type="match status" value="1"/>
</dbReference>
<dbReference type="InterPro" id="IPR002126">
    <property type="entry name" value="Cadherin-like_dom"/>
</dbReference>
<evidence type="ECO:0000259" key="4">
    <source>
        <dbReference type="PROSITE" id="PS50268"/>
    </source>
</evidence>
<dbReference type="PANTHER" id="PTHR24026:SF126">
    <property type="entry name" value="PROTOCADHERIN FAT 4"/>
    <property type="match status" value="1"/>
</dbReference>
<organism evidence="5 6">
    <name type="scientific">Sinanodonta woodiana</name>
    <name type="common">Chinese pond mussel</name>
    <name type="synonym">Anodonta woodiana</name>
    <dbReference type="NCBI Taxonomy" id="1069815"/>
    <lineage>
        <taxon>Eukaryota</taxon>
        <taxon>Metazoa</taxon>
        <taxon>Spiralia</taxon>
        <taxon>Lophotrochozoa</taxon>
        <taxon>Mollusca</taxon>
        <taxon>Bivalvia</taxon>
        <taxon>Autobranchia</taxon>
        <taxon>Heteroconchia</taxon>
        <taxon>Palaeoheterodonta</taxon>
        <taxon>Unionida</taxon>
        <taxon>Unionoidea</taxon>
        <taxon>Unionidae</taxon>
        <taxon>Unioninae</taxon>
        <taxon>Sinanodonta</taxon>
    </lineage>
</organism>
<gene>
    <name evidence="5" type="ORF">ACJMK2_037044</name>
</gene>
<protein>
    <recommendedName>
        <fullName evidence="4">Cadherin domain-containing protein</fullName>
    </recommendedName>
</protein>
<dbReference type="AlphaFoldDB" id="A0ABD3WNA0"/>
<dbReference type="GO" id="GO:0005509">
    <property type="term" value="F:calcium ion binding"/>
    <property type="evidence" value="ECO:0007669"/>
    <property type="project" value="UniProtKB-UniRule"/>
</dbReference>
<accession>A0ABD3WNA0</accession>
<feature type="domain" description="Cadherin" evidence="4">
    <location>
        <begin position="122"/>
        <end position="209"/>
    </location>
</feature>
<dbReference type="Gene3D" id="2.60.40.60">
    <property type="entry name" value="Cadherins"/>
    <property type="match status" value="1"/>
</dbReference>
<feature type="non-terminal residue" evidence="5">
    <location>
        <position position="1"/>
    </location>
</feature>
<reference evidence="5 6" key="1">
    <citation type="submission" date="2024-11" db="EMBL/GenBank/DDBJ databases">
        <title>Chromosome-level genome assembly of the freshwater bivalve Anodonta woodiana.</title>
        <authorList>
            <person name="Chen X."/>
        </authorList>
    </citation>
    <scope>NUCLEOTIDE SEQUENCE [LARGE SCALE GENOMIC DNA]</scope>
    <source>
        <strain evidence="5">MN2024</strain>
        <tissue evidence="5">Gills</tissue>
    </source>
</reference>
<keyword evidence="3" id="KW-0106">Calcium</keyword>
<dbReference type="Proteomes" id="UP001634394">
    <property type="component" value="Unassembled WGS sequence"/>
</dbReference>
<sequence>APVIQNLPASASIIETTYIETLLHTINVTDLSTSITCNLTATDVPFLVKLVPNTSEWGIYLKNNPGLEYNITKVYSLNISCDDRFDADTGIMTVNIIENIPPTFTNLDIKPIINLTSAENSGNVVYTMSATDNENDTLSFNFTCYPSTCPFSINSSSGVIKLSQNLDGHPIRSYAVNVYVCDGHSLVGPAVLNVTITETVPYFINLPANMTINETVAAGNALYTLTFKDDNPRDNLTVTLTNTSYFTWDMSTNTIRVASSLPGAIGTNALLFTVADPYLQTSTGTFIIIVTNVVRAVFI</sequence>
<evidence type="ECO:0000256" key="3">
    <source>
        <dbReference type="PROSITE-ProRule" id="PRU00043"/>
    </source>
</evidence>
<name>A0ABD3WNA0_SINWO</name>
<dbReference type="CDD" id="cd11304">
    <property type="entry name" value="Cadherin_repeat"/>
    <property type="match status" value="1"/>
</dbReference>
<keyword evidence="2" id="KW-0472">Membrane</keyword>
<comment type="caution">
    <text evidence="5">The sequence shown here is derived from an EMBL/GenBank/DDBJ whole genome shotgun (WGS) entry which is preliminary data.</text>
</comment>
<evidence type="ECO:0000256" key="1">
    <source>
        <dbReference type="ARBA" id="ARBA00022692"/>
    </source>
</evidence>
<evidence type="ECO:0000256" key="2">
    <source>
        <dbReference type="ARBA" id="ARBA00022989"/>
    </source>
</evidence>
<keyword evidence="2" id="KW-1133">Transmembrane helix</keyword>
<evidence type="ECO:0000313" key="6">
    <source>
        <dbReference type="Proteomes" id="UP001634394"/>
    </source>
</evidence>
<dbReference type="EMBL" id="JBJQND010000006">
    <property type="protein sequence ID" value="KAL3873970.1"/>
    <property type="molecule type" value="Genomic_DNA"/>
</dbReference>
<proteinExistence type="predicted"/>
<evidence type="ECO:0000313" key="5">
    <source>
        <dbReference type="EMBL" id="KAL3873970.1"/>
    </source>
</evidence>
<dbReference type="GO" id="GO:0007155">
    <property type="term" value="P:cell adhesion"/>
    <property type="evidence" value="ECO:0007669"/>
    <property type="project" value="UniProtKB-KW"/>
</dbReference>
<dbReference type="InterPro" id="IPR015919">
    <property type="entry name" value="Cadherin-like_sf"/>
</dbReference>
<dbReference type="GO" id="GO:0005886">
    <property type="term" value="C:plasma membrane"/>
    <property type="evidence" value="ECO:0007669"/>
    <property type="project" value="UniProtKB-SubCell"/>
</dbReference>